<accession>A0AAE1CD82</accession>
<dbReference type="PANTHER" id="PTHR33048">
    <property type="entry name" value="PTH11-LIKE INTEGRAL MEMBRANE PROTEIN (AFU_ORTHOLOGUE AFUA_5G11245)"/>
    <property type="match status" value="1"/>
</dbReference>
<evidence type="ECO:0000256" key="4">
    <source>
        <dbReference type="ARBA" id="ARBA00023136"/>
    </source>
</evidence>
<dbReference type="GO" id="GO:0016020">
    <property type="term" value="C:membrane"/>
    <property type="evidence" value="ECO:0007669"/>
    <property type="project" value="UniProtKB-SubCell"/>
</dbReference>
<dbReference type="Pfam" id="PF20684">
    <property type="entry name" value="Fung_rhodopsin"/>
    <property type="match status" value="1"/>
</dbReference>
<feature type="compositionally biased region" description="Basic and acidic residues" evidence="6">
    <location>
        <begin position="343"/>
        <end position="356"/>
    </location>
</feature>
<comment type="similarity">
    <text evidence="5">Belongs to the SAT4 family.</text>
</comment>
<comment type="caution">
    <text evidence="9">The sequence shown here is derived from an EMBL/GenBank/DDBJ whole genome shotgun (WGS) entry which is preliminary data.</text>
</comment>
<evidence type="ECO:0000256" key="7">
    <source>
        <dbReference type="SAM" id="Phobius"/>
    </source>
</evidence>
<feature type="transmembrane region" description="Helical" evidence="7">
    <location>
        <begin position="223"/>
        <end position="247"/>
    </location>
</feature>
<sequence>MTFLSGCFLGLRVYCKALKRRGLWWDDCMLIAAWIALLANTVVLIASIQLGLGMHMDDIHLENLATVGLLGTLGGSFSILAAVWSKTSFGLTLLRIAQKKTRIVVWVIIVTMNLAMVMIVVTSWIQCNPFAKVWNRLLPGSCWDARINVYYGLFAATYSGVMDIVLALLPWSIVWNLQMRRKEKIGVAVAMSMGVFAGCTAFIKCSKIPTILTSDFTYDGYILIMWGSAEVAITIMAASIPVLRVLIRDVGMVTRRPYSGKRTDPGPSKMAHITTQATGRGLCNSPMQLCQRLATTACWFRAPAVILAFSSKGDEKAVETTGREHEGKLNGKIMQTQEVAGQSHERKEPEKLEDVV</sequence>
<evidence type="ECO:0000256" key="1">
    <source>
        <dbReference type="ARBA" id="ARBA00004141"/>
    </source>
</evidence>
<protein>
    <recommendedName>
        <fullName evidence="8">Rhodopsin domain-containing protein</fullName>
    </recommendedName>
</protein>
<keyword evidence="3 7" id="KW-1133">Transmembrane helix</keyword>
<evidence type="ECO:0000256" key="3">
    <source>
        <dbReference type="ARBA" id="ARBA00022989"/>
    </source>
</evidence>
<organism evidence="9 10">
    <name type="scientific">Podospora appendiculata</name>
    <dbReference type="NCBI Taxonomy" id="314037"/>
    <lineage>
        <taxon>Eukaryota</taxon>
        <taxon>Fungi</taxon>
        <taxon>Dikarya</taxon>
        <taxon>Ascomycota</taxon>
        <taxon>Pezizomycotina</taxon>
        <taxon>Sordariomycetes</taxon>
        <taxon>Sordariomycetidae</taxon>
        <taxon>Sordariales</taxon>
        <taxon>Podosporaceae</taxon>
        <taxon>Podospora</taxon>
    </lineage>
</organism>
<feature type="transmembrane region" description="Helical" evidence="7">
    <location>
        <begin position="149"/>
        <end position="173"/>
    </location>
</feature>
<comment type="subcellular location">
    <subcellularLocation>
        <location evidence="1">Membrane</location>
        <topology evidence="1">Multi-pass membrane protein</topology>
    </subcellularLocation>
</comment>
<feature type="domain" description="Rhodopsin" evidence="8">
    <location>
        <begin position="11"/>
        <end position="248"/>
    </location>
</feature>
<feature type="transmembrane region" description="Helical" evidence="7">
    <location>
        <begin position="103"/>
        <end position="125"/>
    </location>
</feature>
<feature type="compositionally biased region" description="Basic and acidic residues" evidence="6">
    <location>
        <begin position="319"/>
        <end position="329"/>
    </location>
</feature>
<evidence type="ECO:0000259" key="8">
    <source>
        <dbReference type="Pfam" id="PF20684"/>
    </source>
</evidence>
<reference evidence="9" key="2">
    <citation type="submission" date="2023-06" db="EMBL/GenBank/DDBJ databases">
        <authorList>
            <consortium name="Lawrence Berkeley National Laboratory"/>
            <person name="Haridas S."/>
            <person name="Hensen N."/>
            <person name="Bonometti L."/>
            <person name="Westerberg I."/>
            <person name="Brannstrom I.O."/>
            <person name="Guillou S."/>
            <person name="Cros-Aarteil S."/>
            <person name="Calhoun S."/>
            <person name="Kuo A."/>
            <person name="Mondo S."/>
            <person name="Pangilinan J."/>
            <person name="Riley R."/>
            <person name="Labutti K."/>
            <person name="Andreopoulos B."/>
            <person name="Lipzen A."/>
            <person name="Chen C."/>
            <person name="Yanf M."/>
            <person name="Daum C."/>
            <person name="Ng V."/>
            <person name="Clum A."/>
            <person name="Steindorff A."/>
            <person name="Ohm R."/>
            <person name="Martin F."/>
            <person name="Silar P."/>
            <person name="Natvig D."/>
            <person name="Lalanne C."/>
            <person name="Gautier V."/>
            <person name="Ament-Velasquez S.L."/>
            <person name="Kruys A."/>
            <person name="Hutchinson M.I."/>
            <person name="Powell A.J."/>
            <person name="Barry K."/>
            <person name="Miller A.N."/>
            <person name="Grigoriev I.V."/>
            <person name="Debuchy R."/>
            <person name="Gladieux P."/>
            <person name="Thoren M.H."/>
            <person name="Johannesson H."/>
        </authorList>
    </citation>
    <scope>NUCLEOTIDE SEQUENCE</scope>
    <source>
        <strain evidence="9">CBS 314.62</strain>
    </source>
</reference>
<evidence type="ECO:0000313" key="9">
    <source>
        <dbReference type="EMBL" id="KAK3689145.1"/>
    </source>
</evidence>
<feature type="transmembrane region" description="Helical" evidence="7">
    <location>
        <begin position="28"/>
        <end position="52"/>
    </location>
</feature>
<evidence type="ECO:0000256" key="5">
    <source>
        <dbReference type="ARBA" id="ARBA00038359"/>
    </source>
</evidence>
<evidence type="ECO:0000313" key="10">
    <source>
        <dbReference type="Proteomes" id="UP001270362"/>
    </source>
</evidence>
<feature type="transmembrane region" description="Helical" evidence="7">
    <location>
        <begin position="185"/>
        <end position="203"/>
    </location>
</feature>
<dbReference type="AlphaFoldDB" id="A0AAE1CD82"/>
<keyword evidence="4 7" id="KW-0472">Membrane</keyword>
<dbReference type="InterPro" id="IPR052337">
    <property type="entry name" value="SAT4-like"/>
</dbReference>
<gene>
    <name evidence="9" type="ORF">B0T22DRAFT_380612</name>
</gene>
<dbReference type="EMBL" id="JAULSO010000002">
    <property type="protein sequence ID" value="KAK3689145.1"/>
    <property type="molecule type" value="Genomic_DNA"/>
</dbReference>
<evidence type="ECO:0000256" key="2">
    <source>
        <dbReference type="ARBA" id="ARBA00022692"/>
    </source>
</evidence>
<dbReference type="PANTHER" id="PTHR33048:SF42">
    <property type="entry name" value="INTEGRAL MEMBRANE PROTEIN"/>
    <property type="match status" value="1"/>
</dbReference>
<dbReference type="Proteomes" id="UP001270362">
    <property type="component" value="Unassembled WGS sequence"/>
</dbReference>
<reference evidence="9" key="1">
    <citation type="journal article" date="2023" name="Mol. Phylogenet. Evol.">
        <title>Genome-scale phylogeny and comparative genomics of the fungal order Sordariales.</title>
        <authorList>
            <person name="Hensen N."/>
            <person name="Bonometti L."/>
            <person name="Westerberg I."/>
            <person name="Brannstrom I.O."/>
            <person name="Guillou S."/>
            <person name="Cros-Aarteil S."/>
            <person name="Calhoun S."/>
            <person name="Haridas S."/>
            <person name="Kuo A."/>
            <person name="Mondo S."/>
            <person name="Pangilinan J."/>
            <person name="Riley R."/>
            <person name="LaButti K."/>
            <person name="Andreopoulos B."/>
            <person name="Lipzen A."/>
            <person name="Chen C."/>
            <person name="Yan M."/>
            <person name="Daum C."/>
            <person name="Ng V."/>
            <person name="Clum A."/>
            <person name="Steindorff A."/>
            <person name="Ohm R.A."/>
            <person name="Martin F."/>
            <person name="Silar P."/>
            <person name="Natvig D.O."/>
            <person name="Lalanne C."/>
            <person name="Gautier V."/>
            <person name="Ament-Velasquez S.L."/>
            <person name="Kruys A."/>
            <person name="Hutchinson M.I."/>
            <person name="Powell A.J."/>
            <person name="Barry K."/>
            <person name="Miller A.N."/>
            <person name="Grigoriev I.V."/>
            <person name="Debuchy R."/>
            <person name="Gladieux P."/>
            <person name="Hiltunen Thoren M."/>
            <person name="Johannesson H."/>
        </authorList>
    </citation>
    <scope>NUCLEOTIDE SEQUENCE</scope>
    <source>
        <strain evidence="9">CBS 314.62</strain>
    </source>
</reference>
<dbReference type="InterPro" id="IPR049326">
    <property type="entry name" value="Rhodopsin_dom_fungi"/>
</dbReference>
<keyword evidence="10" id="KW-1185">Reference proteome</keyword>
<feature type="transmembrane region" description="Helical" evidence="7">
    <location>
        <begin position="64"/>
        <end position="83"/>
    </location>
</feature>
<proteinExistence type="inferred from homology"/>
<name>A0AAE1CD82_9PEZI</name>
<keyword evidence="2 7" id="KW-0812">Transmembrane</keyword>
<feature type="region of interest" description="Disordered" evidence="6">
    <location>
        <begin position="319"/>
        <end position="356"/>
    </location>
</feature>
<evidence type="ECO:0000256" key="6">
    <source>
        <dbReference type="SAM" id="MobiDB-lite"/>
    </source>
</evidence>